<feature type="compositionally biased region" description="Basic and acidic residues" evidence="1">
    <location>
        <begin position="38"/>
        <end position="48"/>
    </location>
</feature>
<evidence type="ECO:0008006" key="5">
    <source>
        <dbReference type="Google" id="ProtNLM"/>
    </source>
</evidence>
<evidence type="ECO:0000313" key="4">
    <source>
        <dbReference type="Proteomes" id="UP001595824"/>
    </source>
</evidence>
<sequence length="148" mass="15293">MNRLVFGLVAAAVAFGATACEDGSKDKGSDAKATASKETGKDAGKAEEKQSTVDAFKAFVGKHGTANEKAAVKHVVKVQGADENNDLLDAAEIHTDYKGDMMDSSVSGAAKLLASSFADFQKDRGKDSKNGLVSVYNAAGDLVGNGKY</sequence>
<feature type="signal peptide" evidence="2">
    <location>
        <begin position="1"/>
        <end position="19"/>
    </location>
</feature>
<dbReference type="RefSeq" id="WP_381738548.1">
    <property type="nucleotide sequence ID" value="NZ_JBHSDP010000011.1"/>
</dbReference>
<name>A0ABV8TCR5_9ACTN</name>
<organism evidence="3 4">
    <name type="scientific">Streptomyces andamanensis</name>
    <dbReference type="NCBI Taxonomy" id="1565035"/>
    <lineage>
        <taxon>Bacteria</taxon>
        <taxon>Bacillati</taxon>
        <taxon>Actinomycetota</taxon>
        <taxon>Actinomycetes</taxon>
        <taxon>Kitasatosporales</taxon>
        <taxon>Streptomycetaceae</taxon>
        <taxon>Streptomyces</taxon>
    </lineage>
</organism>
<evidence type="ECO:0000256" key="1">
    <source>
        <dbReference type="SAM" id="MobiDB-lite"/>
    </source>
</evidence>
<keyword evidence="2" id="KW-0732">Signal</keyword>
<feature type="region of interest" description="Disordered" evidence="1">
    <location>
        <begin position="21"/>
        <end position="48"/>
    </location>
</feature>
<evidence type="ECO:0000313" key="3">
    <source>
        <dbReference type="EMBL" id="MFC4328355.1"/>
    </source>
</evidence>
<keyword evidence="4" id="KW-1185">Reference proteome</keyword>
<gene>
    <name evidence="3" type="ORF">ACFPC0_11005</name>
</gene>
<proteinExistence type="predicted"/>
<accession>A0ABV8TCR5</accession>
<dbReference type="EMBL" id="JBHSDP010000011">
    <property type="protein sequence ID" value="MFC4328355.1"/>
    <property type="molecule type" value="Genomic_DNA"/>
</dbReference>
<protein>
    <recommendedName>
        <fullName evidence="5">Lipoprotein</fullName>
    </recommendedName>
</protein>
<reference evidence="4" key="1">
    <citation type="journal article" date="2019" name="Int. J. Syst. Evol. Microbiol.">
        <title>The Global Catalogue of Microorganisms (GCM) 10K type strain sequencing project: providing services to taxonomists for standard genome sequencing and annotation.</title>
        <authorList>
            <consortium name="The Broad Institute Genomics Platform"/>
            <consortium name="The Broad Institute Genome Sequencing Center for Infectious Disease"/>
            <person name="Wu L."/>
            <person name="Ma J."/>
        </authorList>
    </citation>
    <scope>NUCLEOTIDE SEQUENCE [LARGE SCALE GENOMIC DNA]</scope>
    <source>
        <strain evidence="4">PCU 347</strain>
    </source>
</reference>
<evidence type="ECO:0000256" key="2">
    <source>
        <dbReference type="SAM" id="SignalP"/>
    </source>
</evidence>
<dbReference type="PROSITE" id="PS51257">
    <property type="entry name" value="PROKAR_LIPOPROTEIN"/>
    <property type="match status" value="1"/>
</dbReference>
<feature type="chain" id="PRO_5045573764" description="Lipoprotein" evidence="2">
    <location>
        <begin position="20"/>
        <end position="148"/>
    </location>
</feature>
<dbReference type="Proteomes" id="UP001595824">
    <property type="component" value="Unassembled WGS sequence"/>
</dbReference>
<comment type="caution">
    <text evidence="3">The sequence shown here is derived from an EMBL/GenBank/DDBJ whole genome shotgun (WGS) entry which is preliminary data.</text>
</comment>